<dbReference type="InterPro" id="IPR044210">
    <property type="entry name" value="Tfc3-like"/>
</dbReference>
<dbReference type="GO" id="GO:0000127">
    <property type="term" value="C:transcription factor TFIIIC complex"/>
    <property type="evidence" value="ECO:0007669"/>
    <property type="project" value="InterPro"/>
</dbReference>
<gene>
    <name evidence="2" type="ORF">CURHAP_LOCUS38088</name>
</gene>
<dbReference type="GO" id="GO:0003677">
    <property type="term" value="F:DNA binding"/>
    <property type="evidence" value="ECO:0007669"/>
    <property type="project" value="InterPro"/>
</dbReference>
<accession>A0A6J5V3I3</accession>
<evidence type="ECO:0000313" key="3">
    <source>
        <dbReference type="Proteomes" id="UP000507222"/>
    </source>
</evidence>
<name>A0A6J5V3I3_PRUAR</name>
<dbReference type="Pfam" id="PF23704">
    <property type="entry name" value="WHD_GTF3C1_N"/>
    <property type="match status" value="1"/>
</dbReference>
<evidence type="ECO:0000313" key="2">
    <source>
        <dbReference type="EMBL" id="CAB4283496.1"/>
    </source>
</evidence>
<feature type="domain" description="General transcription factor 3C polypeptide 1 winged-helix" evidence="1">
    <location>
        <begin position="43"/>
        <end position="146"/>
    </location>
</feature>
<dbReference type="PANTHER" id="PTHR15180:SF1">
    <property type="entry name" value="GENERAL TRANSCRIPTION FACTOR 3C POLYPEPTIDE 1"/>
    <property type="match status" value="1"/>
</dbReference>
<dbReference type="EMBL" id="CAEKDK010000006">
    <property type="protein sequence ID" value="CAB4283496.1"/>
    <property type="molecule type" value="Genomic_DNA"/>
</dbReference>
<proteinExistence type="predicted"/>
<evidence type="ECO:0000259" key="1">
    <source>
        <dbReference type="Pfam" id="PF23704"/>
    </source>
</evidence>
<sequence>MQISARAFPTDFIFFPLQIIRYRYYSLLFTFQSNLTWLMPMAMDSILNSSLEEICSEGRNGPPLKSLCSRLQPSLSSFNLDVSDRGLKQALWAGLRSVPTLKFQSQNQKVQYSPTDPLIQSVQDAEKLNLKLVADQRLMNNFLGLYIAHSSIDNMCQYQRQTLERVAGARYQLFQSHSGEDSKHKGEEAKNLELLSLGGKYDEDQHIYCFNGCTSTIDG</sequence>
<protein>
    <recommendedName>
        <fullName evidence="1">General transcription factor 3C polypeptide 1 winged-helix domain-containing protein</fullName>
    </recommendedName>
</protein>
<dbReference type="AlphaFoldDB" id="A0A6J5V3I3"/>
<dbReference type="Proteomes" id="UP000507222">
    <property type="component" value="Unassembled WGS sequence"/>
</dbReference>
<dbReference type="GO" id="GO:0042791">
    <property type="term" value="P:5S class rRNA transcription by RNA polymerase III"/>
    <property type="evidence" value="ECO:0007669"/>
    <property type="project" value="TreeGrafter"/>
</dbReference>
<dbReference type="PANTHER" id="PTHR15180">
    <property type="entry name" value="GENERAL TRANSCRIPTION FACTOR 3C POLYPEPTIDE 1"/>
    <property type="match status" value="1"/>
</dbReference>
<dbReference type="InterPro" id="IPR056428">
    <property type="entry name" value="WH_GTF3C1"/>
</dbReference>
<dbReference type="GO" id="GO:0006384">
    <property type="term" value="P:transcription initiation at RNA polymerase III promoter"/>
    <property type="evidence" value="ECO:0007669"/>
    <property type="project" value="InterPro"/>
</dbReference>
<reference evidence="2 3" key="1">
    <citation type="submission" date="2020-05" db="EMBL/GenBank/DDBJ databases">
        <authorList>
            <person name="Campoy J."/>
            <person name="Schneeberger K."/>
            <person name="Spophaly S."/>
        </authorList>
    </citation>
    <scope>NUCLEOTIDE SEQUENCE [LARGE SCALE GENOMIC DNA]</scope>
    <source>
        <strain evidence="2">PruArmRojPasFocal</strain>
    </source>
</reference>
<organism evidence="2 3">
    <name type="scientific">Prunus armeniaca</name>
    <name type="common">Apricot</name>
    <name type="synonym">Armeniaca vulgaris</name>
    <dbReference type="NCBI Taxonomy" id="36596"/>
    <lineage>
        <taxon>Eukaryota</taxon>
        <taxon>Viridiplantae</taxon>
        <taxon>Streptophyta</taxon>
        <taxon>Embryophyta</taxon>
        <taxon>Tracheophyta</taxon>
        <taxon>Spermatophyta</taxon>
        <taxon>Magnoliopsida</taxon>
        <taxon>eudicotyledons</taxon>
        <taxon>Gunneridae</taxon>
        <taxon>Pentapetalae</taxon>
        <taxon>rosids</taxon>
        <taxon>fabids</taxon>
        <taxon>Rosales</taxon>
        <taxon>Rosaceae</taxon>
        <taxon>Amygdaloideae</taxon>
        <taxon>Amygdaleae</taxon>
        <taxon>Prunus</taxon>
    </lineage>
</organism>